<sequence>MKLNTQLFLVIVLATIIEVYGGCDKNGCDAPATVSSSAEGVYQNVQFISVAENQYQNFNGMQYVLMREATAPAYYQNAVGNSPVYYQAVTNPNYLSAPYQNIQNFAAPTQTVETPQYSTFVKQKVIAEPTKFVVPIQKPVVAYKVIQPIIYGPPPTTTTTEPPVEVAPAIGNTDPVKNKNYAVKTVVHDFEDGGPRSTIYSGSHTIRGTRK</sequence>
<dbReference type="EMBL" id="LJIJ01002313">
    <property type="protein sequence ID" value="ODM89869.1"/>
    <property type="molecule type" value="Genomic_DNA"/>
</dbReference>
<dbReference type="AlphaFoldDB" id="A0A1D2MAB3"/>
<name>A0A1D2MAB3_ORCCI</name>
<accession>A0A1D2MAB3</accession>
<protein>
    <submittedName>
        <fullName evidence="2">Uncharacterized protein</fullName>
    </submittedName>
</protein>
<evidence type="ECO:0000256" key="1">
    <source>
        <dbReference type="SAM" id="SignalP"/>
    </source>
</evidence>
<gene>
    <name evidence="2" type="ORF">Ocin01_16814</name>
</gene>
<evidence type="ECO:0000313" key="3">
    <source>
        <dbReference type="Proteomes" id="UP000094527"/>
    </source>
</evidence>
<keyword evidence="3" id="KW-1185">Reference proteome</keyword>
<organism evidence="2 3">
    <name type="scientific">Orchesella cincta</name>
    <name type="common">Springtail</name>
    <name type="synonym">Podura cincta</name>
    <dbReference type="NCBI Taxonomy" id="48709"/>
    <lineage>
        <taxon>Eukaryota</taxon>
        <taxon>Metazoa</taxon>
        <taxon>Ecdysozoa</taxon>
        <taxon>Arthropoda</taxon>
        <taxon>Hexapoda</taxon>
        <taxon>Collembola</taxon>
        <taxon>Entomobryomorpha</taxon>
        <taxon>Entomobryoidea</taxon>
        <taxon>Orchesellidae</taxon>
        <taxon>Orchesellinae</taxon>
        <taxon>Orchesella</taxon>
    </lineage>
</organism>
<feature type="chain" id="PRO_5008903712" evidence="1">
    <location>
        <begin position="22"/>
        <end position="211"/>
    </location>
</feature>
<feature type="signal peptide" evidence="1">
    <location>
        <begin position="1"/>
        <end position="21"/>
    </location>
</feature>
<dbReference type="Proteomes" id="UP000094527">
    <property type="component" value="Unassembled WGS sequence"/>
</dbReference>
<comment type="caution">
    <text evidence="2">The sequence shown here is derived from an EMBL/GenBank/DDBJ whole genome shotgun (WGS) entry which is preliminary data.</text>
</comment>
<keyword evidence="1" id="KW-0732">Signal</keyword>
<proteinExistence type="predicted"/>
<reference evidence="2 3" key="1">
    <citation type="journal article" date="2016" name="Genome Biol. Evol.">
        <title>Gene Family Evolution Reflects Adaptation to Soil Environmental Stressors in the Genome of the Collembolan Orchesella cincta.</title>
        <authorList>
            <person name="Faddeeva-Vakhrusheva A."/>
            <person name="Derks M.F."/>
            <person name="Anvar S.Y."/>
            <person name="Agamennone V."/>
            <person name="Suring W."/>
            <person name="Smit S."/>
            <person name="van Straalen N.M."/>
            <person name="Roelofs D."/>
        </authorList>
    </citation>
    <scope>NUCLEOTIDE SEQUENCE [LARGE SCALE GENOMIC DNA]</scope>
    <source>
        <tissue evidence="2">Mixed pool</tissue>
    </source>
</reference>
<evidence type="ECO:0000313" key="2">
    <source>
        <dbReference type="EMBL" id="ODM89869.1"/>
    </source>
</evidence>